<dbReference type="PANTHER" id="PTHR11225">
    <property type="entry name" value="NUCLEAR PORE COMPLEX PROTEIN NUP93 NUCLEOPORIN NUP93 DEAD EYE PROTEIN"/>
    <property type="match status" value="1"/>
</dbReference>
<evidence type="ECO:0000256" key="2">
    <source>
        <dbReference type="ARBA" id="ARBA00010186"/>
    </source>
</evidence>
<dbReference type="GO" id="GO:0006606">
    <property type="term" value="P:protein import into nucleus"/>
    <property type="evidence" value="ECO:0007669"/>
    <property type="project" value="TreeGrafter"/>
</dbReference>
<keyword evidence="7" id="KW-1185">Reference proteome</keyword>
<dbReference type="Proteomes" id="UP001200034">
    <property type="component" value="Unassembled WGS sequence"/>
</dbReference>
<gene>
    <name evidence="6" type="ORF">KR093_003496</name>
</gene>
<keyword evidence="5" id="KW-0813">Transport</keyword>
<dbReference type="EMBL" id="JAJJHW010000676">
    <property type="protein sequence ID" value="KAH8384961.1"/>
    <property type="molecule type" value="Genomic_DNA"/>
</dbReference>
<sequence>MDLNELLQQAERLTNETKMDTELPRVERTLSQVLQATQEMHSRVTQAGTNDLQAHILLGSRGVDLPKLTQKLESLSARKSFEPLNPVADTDVEGYLKNERENAIIAVIEETNKNIFKVVERKRMWRMYAEWGEEKERLLNALVGPNQDDFPDVHRQMVPTVLPQDALPRSRLNRIESIYAQEICAYNQNAAFQWKHNSHRPNLLTKLTQLAKDTLNNLDNQVHEMWSVLSYMASVSPLVRTTDPLKARQSGPQFVQQALAYLEQCYRQYMNTVIQKNRLVGLRGGIPNVYNTVTSFVSITFQQPQSLVGLLDVSHGRPLWALVYYSLRSGDYAAAVQFLKEGGVCPELLKLLQHKQQQQKLLQQQSGHLLQFSEHDRPHSKFEGQLKLEYNNKLRVCTDPYKKAVYAIVLACDPQEPHQEVVRTIDDFLWVQLSVLATDERPDYHIERLSYGGLQSLILDKYGENYFNAREKTPLYFQVLVLTGQFESAIEFLARTDANRPHAVHMAIALNELGMLGTPSSVQQPLLSVDADDPPPMRRLNLARLIIMYTKCFEQTDTLEAVQYYYLLRNFKSHYGRNLMLSCICDLLVENCDDKLLQLIFGTADANDPWTFSGGIFSQFPNIAQEKQTLASMVGDDLSQRTKFEQAIKLYFIAGQLDQALRLLCSLLTQVVHQKSRPGSMREQLATVTERMNQALSRRKMDVDEHVLSTYQLLSQLLKFFDYYHADESRLAAEVLAKHRITPDNCREVDSCVNNLKLIGSDIIKVLPDVLLAAMDLIHAEYQRLKSGKVMHGGDDGGGGINDKEEMLQQLRQRAKALTNMAATLPYRMPSDTNNRLVQLEILMH</sequence>
<evidence type="ECO:0000313" key="6">
    <source>
        <dbReference type="EMBL" id="KAH8384961.1"/>
    </source>
</evidence>
<reference evidence="6" key="1">
    <citation type="journal article" date="2021" name="Mol. Ecol. Resour.">
        <title>Phylogenomic analyses of the genus Drosophila reveals genomic signals of climate adaptation.</title>
        <authorList>
            <person name="Li F."/>
            <person name="Rane R.V."/>
            <person name="Luria V."/>
            <person name="Xiong Z."/>
            <person name="Chen J."/>
            <person name="Li Z."/>
            <person name="Catullo R.A."/>
            <person name="Griffin P.C."/>
            <person name="Schiffer M."/>
            <person name="Pearce S."/>
            <person name="Lee S.F."/>
            <person name="McElroy K."/>
            <person name="Stocker A."/>
            <person name="Shirriffs J."/>
            <person name="Cockerell F."/>
            <person name="Coppin C."/>
            <person name="Sgro C.M."/>
            <person name="Karger A."/>
            <person name="Cain J.W."/>
            <person name="Weber J.A."/>
            <person name="Santpere G."/>
            <person name="Kirschner M.W."/>
            <person name="Hoffmann A.A."/>
            <person name="Oakeshott J.G."/>
            <person name="Zhang G."/>
        </authorList>
    </citation>
    <scope>NUCLEOTIDE SEQUENCE</scope>
    <source>
        <strain evidence="6">BGI-SZ-2011g</strain>
    </source>
</reference>
<evidence type="ECO:0000256" key="1">
    <source>
        <dbReference type="ARBA" id="ARBA00004567"/>
    </source>
</evidence>
<protein>
    <recommendedName>
        <fullName evidence="5">Nuclear pore protein</fullName>
    </recommendedName>
</protein>
<comment type="subcellular location">
    <subcellularLocation>
        <location evidence="1 5">Nucleus</location>
        <location evidence="1 5">Nuclear pore complex</location>
    </subcellularLocation>
</comment>
<accession>A0AAD4K9J7</accession>
<proteinExistence type="inferred from homology"/>
<evidence type="ECO:0000256" key="5">
    <source>
        <dbReference type="RuleBase" id="RU364035"/>
    </source>
</evidence>
<keyword evidence="5" id="KW-0811">Translocation</keyword>
<evidence type="ECO:0000256" key="3">
    <source>
        <dbReference type="ARBA" id="ARBA00023132"/>
    </source>
</evidence>
<dbReference type="GO" id="GO:0016973">
    <property type="term" value="P:poly(A)+ mRNA export from nucleus"/>
    <property type="evidence" value="ECO:0007669"/>
    <property type="project" value="TreeGrafter"/>
</dbReference>
<keyword evidence="5" id="KW-0472">Membrane</keyword>
<keyword evidence="5" id="KW-0653">Protein transport</keyword>
<dbReference type="GO" id="GO:0005643">
    <property type="term" value="C:nuclear pore"/>
    <property type="evidence" value="ECO:0007669"/>
    <property type="project" value="UniProtKB-SubCell"/>
</dbReference>
<dbReference type="PANTHER" id="PTHR11225:SF4">
    <property type="entry name" value="NUCLEAR PORE COMPLEX PROTEIN NUP93"/>
    <property type="match status" value="1"/>
</dbReference>
<keyword evidence="5" id="KW-0509">mRNA transport</keyword>
<evidence type="ECO:0000256" key="4">
    <source>
        <dbReference type="ARBA" id="ARBA00023242"/>
    </source>
</evidence>
<keyword evidence="4 5" id="KW-0539">Nucleus</keyword>
<dbReference type="AlphaFoldDB" id="A0AAD4K9J7"/>
<dbReference type="InterPro" id="IPR007231">
    <property type="entry name" value="Nucleoporin_int_Nup93/Nic96"/>
</dbReference>
<comment type="similarity">
    <text evidence="2 5">Belongs to the nucleoporin interacting component (NIC) family.</text>
</comment>
<comment type="caution">
    <text evidence="6">The sequence shown here is derived from an EMBL/GenBank/DDBJ whole genome shotgun (WGS) entry which is preliminary data.</text>
</comment>
<dbReference type="GO" id="GO:0017056">
    <property type="term" value="F:structural constituent of nuclear pore"/>
    <property type="evidence" value="ECO:0007669"/>
    <property type="project" value="InterPro"/>
</dbReference>
<dbReference type="Pfam" id="PF04097">
    <property type="entry name" value="Nic96"/>
    <property type="match status" value="1"/>
</dbReference>
<name>A0AAD4K9J7_9MUSC</name>
<evidence type="ECO:0000313" key="7">
    <source>
        <dbReference type="Proteomes" id="UP001200034"/>
    </source>
</evidence>
<keyword evidence="3 5" id="KW-0906">Nuclear pore complex</keyword>
<organism evidence="6 7">
    <name type="scientific">Drosophila rubida</name>
    <dbReference type="NCBI Taxonomy" id="30044"/>
    <lineage>
        <taxon>Eukaryota</taxon>
        <taxon>Metazoa</taxon>
        <taxon>Ecdysozoa</taxon>
        <taxon>Arthropoda</taxon>
        <taxon>Hexapoda</taxon>
        <taxon>Insecta</taxon>
        <taxon>Pterygota</taxon>
        <taxon>Neoptera</taxon>
        <taxon>Endopterygota</taxon>
        <taxon>Diptera</taxon>
        <taxon>Brachycera</taxon>
        <taxon>Muscomorpha</taxon>
        <taxon>Ephydroidea</taxon>
        <taxon>Drosophilidae</taxon>
        <taxon>Drosophila</taxon>
    </lineage>
</organism>